<evidence type="ECO:0000313" key="4">
    <source>
        <dbReference type="EMBL" id="SEV94652.1"/>
    </source>
</evidence>
<feature type="transmembrane region" description="Helical" evidence="1">
    <location>
        <begin position="80"/>
        <end position="98"/>
    </location>
</feature>
<evidence type="ECO:0000313" key="6">
    <source>
        <dbReference type="Proteomes" id="UP000182125"/>
    </source>
</evidence>
<feature type="transmembrane region" description="Helical" evidence="1">
    <location>
        <begin position="7"/>
        <end position="25"/>
    </location>
</feature>
<dbReference type="EMBL" id="CP015105">
    <property type="protein sequence ID" value="ASJ12221.1"/>
    <property type="molecule type" value="Genomic_DNA"/>
</dbReference>
<keyword evidence="1" id="KW-0812">Transmembrane</keyword>
<reference evidence="6" key="3">
    <citation type="submission" date="2016-10" db="EMBL/GenBank/DDBJ databases">
        <authorList>
            <person name="Varghese N."/>
            <person name="Submissions S."/>
        </authorList>
    </citation>
    <scope>NUCLEOTIDE SEQUENCE [LARGE SCALE GENOMIC DNA]</scope>
    <source>
        <strain evidence="6">OGL-20</strain>
    </source>
</reference>
<reference evidence="2 7" key="2">
    <citation type="submission" date="2016-04" db="EMBL/GenBank/DDBJ databases">
        <title>Complete genome sequence of Thermococcus thioreducens type strain OGL-20P.</title>
        <authorList>
            <person name="Oger P.M."/>
        </authorList>
    </citation>
    <scope>NUCLEOTIDE SEQUENCE [LARGE SCALE GENOMIC DNA]</scope>
    <source>
        <strain evidence="2 7">OGL-20P</strain>
    </source>
</reference>
<reference evidence="3 5" key="1">
    <citation type="submission" date="2015-08" db="EMBL/GenBank/DDBJ databases">
        <title>Thermococcus thioreducens DSM 14981 genome sequencing.</title>
        <authorList>
            <person name="Hong S.-J."/>
            <person name="Kim M.-C."/>
            <person name="Shin J.-H."/>
        </authorList>
    </citation>
    <scope>NUCLEOTIDE SEQUENCE [LARGE SCALE GENOMIC DNA]</scope>
    <source>
        <strain evidence="3 5">DSM 14981</strain>
    </source>
</reference>
<keyword evidence="1" id="KW-0472">Membrane</keyword>
<dbReference type="Proteomes" id="UP000182125">
    <property type="component" value="Unassembled WGS sequence"/>
</dbReference>
<reference evidence="4" key="4">
    <citation type="submission" date="2016-10" db="EMBL/GenBank/DDBJ databases">
        <authorList>
            <person name="de Groot N.N."/>
        </authorList>
    </citation>
    <scope>NUCLEOTIDE SEQUENCE [LARGE SCALE GENOMIC DNA]</scope>
    <source>
        <strain evidence="4">OGL-20</strain>
    </source>
</reference>
<evidence type="ECO:0000313" key="3">
    <source>
        <dbReference type="EMBL" id="KQH82960.1"/>
    </source>
</evidence>
<accession>A0A0Q2UQL8</accession>
<evidence type="ECO:0000256" key="1">
    <source>
        <dbReference type="SAM" id="Phobius"/>
    </source>
</evidence>
<feature type="transmembrane region" description="Helical" evidence="1">
    <location>
        <begin position="31"/>
        <end position="49"/>
    </location>
</feature>
<dbReference type="Proteomes" id="UP000250136">
    <property type="component" value="Chromosome"/>
</dbReference>
<evidence type="ECO:0000313" key="2">
    <source>
        <dbReference type="EMBL" id="ASJ12221.1"/>
    </source>
</evidence>
<sequence>MERVWGSVFPLVYIIVFALTMKQYSLQFTPLISWAFVGGVVLSSSAGIYLDGRIPLRSVFIFGLFTLIWLLIGIRHSSPGNWYVLGGLAGYFLLAILMQKTSKPL</sequence>
<dbReference type="KEGG" id="ttd:A3L14_04665"/>
<dbReference type="PATRIC" id="fig|277988.4.peg.350"/>
<gene>
    <name evidence="2" type="ORF">A3L14_04665</name>
    <name evidence="3" type="ORF">AMR53_01660</name>
    <name evidence="4" type="ORF">SAMN05216170_1034</name>
</gene>
<evidence type="ECO:0000313" key="5">
    <source>
        <dbReference type="Proteomes" id="UP000051862"/>
    </source>
</evidence>
<feature type="transmembrane region" description="Helical" evidence="1">
    <location>
        <begin position="56"/>
        <end position="74"/>
    </location>
</feature>
<dbReference type="STRING" id="277988.SAMN05216170_1034"/>
<protein>
    <submittedName>
        <fullName evidence="3">Uncharacterized protein</fullName>
    </submittedName>
</protein>
<evidence type="ECO:0000313" key="7">
    <source>
        <dbReference type="Proteomes" id="UP000250136"/>
    </source>
</evidence>
<dbReference type="EMBL" id="FOIW01000001">
    <property type="protein sequence ID" value="SEV94652.1"/>
    <property type="molecule type" value="Genomic_DNA"/>
</dbReference>
<dbReference type="Proteomes" id="UP000051862">
    <property type="component" value="Unassembled WGS sequence"/>
</dbReference>
<organism evidence="3 5">
    <name type="scientific">Thermococcus thioreducens</name>
    <dbReference type="NCBI Taxonomy" id="277988"/>
    <lineage>
        <taxon>Archaea</taxon>
        <taxon>Methanobacteriati</taxon>
        <taxon>Methanobacteriota</taxon>
        <taxon>Thermococci</taxon>
        <taxon>Thermococcales</taxon>
        <taxon>Thermococcaceae</taxon>
        <taxon>Thermococcus</taxon>
    </lineage>
</organism>
<dbReference type="RefSeq" id="WP_055428613.1">
    <property type="nucleotide sequence ID" value="NZ_CP015105.1"/>
</dbReference>
<proteinExistence type="predicted"/>
<dbReference type="OrthoDB" id="100690at2157"/>
<keyword evidence="7" id="KW-1185">Reference proteome</keyword>
<keyword evidence="1" id="KW-1133">Transmembrane helix</keyword>
<name>A0A0Q2UQL8_9EURY</name>
<dbReference type="GeneID" id="33333689"/>
<dbReference type="AlphaFoldDB" id="A0A0Q2UQL8"/>
<dbReference type="EMBL" id="LIXN01000003">
    <property type="protein sequence ID" value="KQH82960.1"/>
    <property type="molecule type" value="Genomic_DNA"/>
</dbReference>